<proteinExistence type="predicted"/>
<dbReference type="VEuPathDB" id="VectorBase:RPRC010779"/>
<name>T1I3B0_RHOPR</name>
<organism evidence="1 2">
    <name type="scientific">Rhodnius prolixus</name>
    <name type="common">Triatomid bug</name>
    <dbReference type="NCBI Taxonomy" id="13249"/>
    <lineage>
        <taxon>Eukaryota</taxon>
        <taxon>Metazoa</taxon>
        <taxon>Ecdysozoa</taxon>
        <taxon>Arthropoda</taxon>
        <taxon>Hexapoda</taxon>
        <taxon>Insecta</taxon>
        <taxon>Pterygota</taxon>
        <taxon>Neoptera</taxon>
        <taxon>Paraneoptera</taxon>
        <taxon>Hemiptera</taxon>
        <taxon>Heteroptera</taxon>
        <taxon>Panheteroptera</taxon>
        <taxon>Cimicomorpha</taxon>
        <taxon>Reduviidae</taxon>
        <taxon>Triatominae</taxon>
        <taxon>Rhodnius</taxon>
    </lineage>
</organism>
<dbReference type="AlphaFoldDB" id="T1I3B0"/>
<dbReference type="EMBL" id="ACPB03006538">
    <property type="status" value="NOT_ANNOTATED_CDS"/>
    <property type="molecule type" value="Genomic_DNA"/>
</dbReference>
<dbReference type="HOGENOM" id="CLU_1246722_0_0_1"/>
<sequence length="222" mass="25810">MYNLALALILTFEYSNSRILLEIGKIPHFFGWILERCVIPYLIYAIEIFILTKKNLMRQLREQLGDLDTYLIRILPILKFVLYKEDVLMVPAESYISWHLLGRCEEFNLDRNYVFGILFKNQAAIKTLSSSISASKCLDQFNNLNREHIVTLILGAGACWLRRNEMKKAAALPSKEQNYWDLKRQYLDQEVLKRKICINIAGKNLSGQTIPETPGKLFFSVK</sequence>
<reference evidence="1" key="1">
    <citation type="submission" date="2015-05" db="UniProtKB">
        <authorList>
            <consortium name="EnsemblMetazoa"/>
        </authorList>
    </citation>
    <scope>IDENTIFICATION</scope>
</reference>
<keyword evidence="2" id="KW-1185">Reference proteome</keyword>
<evidence type="ECO:0000313" key="1">
    <source>
        <dbReference type="EnsemblMetazoa" id="RPRC010779-PA"/>
    </source>
</evidence>
<dbReference type="InParanoid" id="T1I3B0"/>
<dbReference type="Proteomes" id="UP000015103">
    <property type="component" value="Unassembled WGS sequence"/>
</dbReference>
<accession>T1I3B0</accession>
<protein>
    <submittedName>
        <fullName evidence="1">Uncharacterized protein</fullName>
    </submittedName>
</protein>
<evidence type="ECO:0000313" key="2">
    <source>
        <dbReference type="Proteomes" id="UP000015103"/>
    </source>
</evidence>
<dbReference type="EnsemblMetazoa" id="RPRC010779-RA">
    <property type="protein sequence ID" value="RPRC010779-PA"/>
    <property type="gene ID" value="RPRC010779"/>
</dbReference>